<dbReference type="PROSITE" id="PS51257">
    <property type="entry name" value="PROKAR_LIPOPROTEIN"/>
    <property type="match status" value="1"/>
</dbReference>
<evidence type="ECO:0000313" key="8">
    <source>
        <dbReference type="Proteomes" id="UP000182321"/>
    </source>
</evidence>
<dbReference type="SUPFAM" id="SSF53822">
    <property type="entry name" value="Periplasmic binding protein-like I"/>
    <property type="match status" value="1"/>
</dbReference>
<comment type="subcellular location">
    <subcellularLocation>
        <location evidence="1">Cell envelope</location>
    </subcellularLocation>
</comment>
<feature type="compositionally biased region" description="Low complexity" evidence="4">
    <location>
        <begin position="25"/>
        <end position="40"/>
    </location>
</feature>
<dbReference type="GO" id="GO:0030313">
    <property type="term" value="C:cell envelope"/>
    <property type="evidence" value="ECO:0007669"/>
    <property type="project" value="UniProtKB-SubCell"/>
</dbReference>
<dbReference type="CDD" id="cd06309">
    <property type="entry name" value="PBP1_galactofuranose_YtfQ-like"/>
    <property type="match status" value="1"/>
</dbReference>
<dbReference type="Proteomes" id="UP000182321">
    <property type="component" value="Unassembled WGS sequence"/>
</dbReference>
<reference evidence="8" key="1">
    <citation type="submission" date="2016-10" db="EMBL/GenBank/DDBJ databases">
        <authorList>
            <person name="Varghese N."/>
        </authorList>
    </citation>
    <scope>NUCLEOTIDE SEQUENCE [LARGE SCALE GENOMIC DNA]</scope>
    <source>
        <strain evidence="8">ACV-9</strain>
    </source>
</reference>
<dbReference type="GO" id="GO:0030246">
    <property type="term" value="F:carbohydrate binding"/>
    <property type="evidence" value="ECO:0007669"/>
    <property type="project" value="UniProtKB-ARBA"/>
</dbReference>
<keyword evidence="7" id="KW-0813">Transport</keyword>
<evidence type="ECO:0000256" key="1">
    <source>
        <dbReference type="ARBA" id="ARBA00004196"/>
    </source>
</evidence>
<evidence type="ECO:0000259" key="6">
    <source>
        <dbReference type="Pfam" id="PF13407"/>
    </source>
</evidence>
<dbReference type="InterPro" id="IPR028082">
    <property type="entry name" value="Peripla_BP_I"/>
</dbReference>
<evidence type="ECO:0000256" key="4">
    <source>
        <dbReference type="SAM" id="MobiDB-lite"/>
    </source>
</evidence>
<dbReference type="InterPro" id="IPR025997">
    <property type="entry name" value="SBP_2_dom"/>
</dbReference>
<evidence type="ECO:0000256" key="2">
    <source>
        <dbReference type="ARBA" id="ARBA00007639"/>
    </source>
</evidence>
<comment type="similarity">
    <text evidence="2">Belongs to the bacterial solute-binding protein 2 family.</text>
</comment>
<accession>A0A1H7LKZ2</accession>
<dbReference type="Pfam" id="PF13407">
    <property type="entry name" value="Peripla_BP_4"/>
    <property type="match status" value="1"/>
</dbReference>
<keyword evidence="7" id="KW-0762">Sugar transport</keyword>
<gene>
    <name evidence="7" type="ORF">SAMN02910377_02386</name>
</gene>
<proteinExistence type="inferred from homology"/>
<feature type="chain" id="PRO_5039010792" evidence="5">
    <location>
        <begin position="21"/>
        <end position="369"/>
    </location>
</feature>
<dbReference type="EMBL" id="FNZX01000017">
    <property type="protein sequence ID" value="SEK99653.1"/>
    <property type="molecule type" value="Genomic_DNA"/>
</dbReference>
<dbReference type="RefSeq" id="WP_044935707.1">
    <property type="nucleotide sequence ID" value="NZ_FNZX01000017.1"/>
</dbReference>
<feature type="region of interest" description="Disordered" evidence="4">
    <location>
        <begin position="25"/>
        <end position="51"/>
    </location>
</feature>
<feature type="domain" description="Periplasmic binding protein" evidence="6">
    <location>
        <begin position="60"/>
        <end position="320"/>
    </location>
</feature>
<keyword evidence="8" id="KW-1185">Reference proteome</keyword>
<dbReference type="Gene3D" id="3.40.50.2300">
    <property type="match status" value="2"/>
</dbReference>
<sequence>MKKRIVAGMLVSLMAASMVACGGASDTASTDTSSDTAAAETTEDAGSDDAAASGDLITVGFAQVGHESDWRTASTNSVQAAFSEENGYDLQFVDCDNDSATQIEAVRQFIQDDVDYIVIDPIVSTGWDTVLTECEDAGIPVIVIDRTIDDSDKYVSWVGSEFMNEGLAAGTWLKDYAEAKGISDLNILVIEGSNGSSAQIGRTDGFKKIADAEGWTILDSQDGDFTQDGGQQVMESYCKSYEGKFNVVVCQNDNEAFGAMDAMKAAGVSYGVDKDVILISFDACKAGLEYVESGDINADFMCYPLQGEYCADIVQQLESGATVAKQTFMTEPWYVAEDILSSITYTNNAGEEVTEDLVVVTDAASQASY</sequence>
<dbReference type="PANTHER" id="PTHR46847:SF3">
    <property type="entry name" value="GALACTOFURANOSE-BINDING PROTEIN YTFQ"/>
    <property type="match status" value="1"/>
</dbReference>
<evidence type="ECO:0000256" key="5">
    <source>
        <dbReference type="SAM" id="SignalP"/>
    </source>
</evidence>
<dbReference type="PANTHER" id="PTHR46847">
    <property type="entry name" value="D-ALLOSE-BINDING PERIPLASMIC PROTEIN-RELATED"/>
    <property type="match status" value="1"/>
</dbReference>
<organism evidence="7 8">
    <name type="scientific">Pseudobutyrivibrio ruminis</name>
    <dbReference type="NCBI Taxonomy" id="46206"/>
    <lineage>
        <taxon>Bacteria</taxon>
        <taxon>Bacillati</taxon>
        <taxon>Bacillota</taxon>
        <taxon>Clostridia</taxon>
        <taxon>Lachnospirales</taxon>
        <taxon>Lachnospiraceae</taxon>
        <taxon>Pseudobutyrivibrio</taxon>
    </lineage>
</organism>
<name>A0A1H7LKZ2_9FIRM</name>
<evidence type="ECO:0000256" key="3">
    <source>
        <dbReference type="ARBA" id="ARBA00022729"/>
    </source>
</evidence>
<evidence type="ECO:0000313" key="7">
    <source>
        <dbReference type="EMBL" id="SEK99653.1"/>
    </source>
</evidence>
<keyword evidence="3 5" id="KW-0732">Signal</keyword>
<protein>
    <submittedName>
        <fullName evidence="7">Simple sugar transport system substrate-binding protein</fullName>
    </submittedName>
</protein>
<feature type="signal peptide" evidence="5">
    <location>
        <begin position="1"/>
        <end position="20"/>
    </location>
</feature>
<dbReference type="AlphaFoldDB" id="A0A1H7LKZ2"/>